<accession>K1PIF2</accession>
<proteinExistence type="predicted"/>
<evidence type="ECO:0000313" key="1">
    <source>
        <dbReference type="EMBL" id="EKC21358.1"/>
    </source>
</evidence>
<dbReference type="Pfam" id="PF20231">
    <property type="entry name" value="DUF6589"/>
    <property type="match status" value="1"/>
</dbReference>
<dbReference type="InParanoid" id="K1PIF2"/>
<dbReference type="AlphaFoldDB" id="K1PIF2"/>
<sequence length="275" mass="31378">MQGNPYRRDTNAAPKAKLWVYDRLKAIGVTVSHSTVLKVQNQIGGKFNGELIDAVRSGMRFRIVGDNVNFKVRVSRERKDKMGYMEHWFGSAAIIQHTNFQNLAMQSPKKPLLQMPPSTFLPSEEDVTAIKLDCVVLVLEVLVEHVSVFSCFKPLLLDMKRKVQPPLDVFDTSKVNTMIRLPLLCKNEQKYAEVIKVSDSYEQLIDDIYTEAGLQVDDSTKVHIGGDQLTRERFSGAKRLRATALTSKEKFQHLTPITFEFFHLQMNFLTALFKL</sequence>
<name>K1PIF2_MAGGI</name>
<organism evidence="1">
    <name type="scientific">Magallana gigas</name>
    <name type="common">Pacific oyster</name>
    <name type="synonym">Crassostrea gigas</name>
    <dbReference type="NCBI Taxonomy" id="29159"/>
    <lineage>
        <taxon>Eukaryota</taxon>
        <taxon>Metazoa</taxon>
        <taxon>Spiralia</taxon>
        <taxon>Lophotrochozoa</taxon>
        <taxon>Mollusca</taxon>
        <taxon>Bivalvia</taxon>
        <taxon>Autobranchia</taxon>
        <taxon>Pteriomorphia</taxon>
        <taxon>Ostreida</taxon>
        <taxon>Ostreoidea</taxon>
        <taxon>Ostreidae</taxon>
        <taxon>Magallana</taxon>
    </lineage>
</organism>
<gene>
    <name evidence="1" type="ORF">CGI_10004056</name>
</gene>
<dbReference type="HOGENOM" id="CLU_1012835_0_0_1"/>
<dbReference type="InterPro" id="IPR046496">
    <property type="entry name" value="DUF6589"/>
</dbReference>
<dbReference type="EMBL" id="JH818755">
    <property type="protein sequence ID" value="EKC21358.1"/>
    <property type="molecule type" value="Genomic_DNA"/>
</dbReference>
<protein>
    <submittedName>
        <fullName evidence="1">Uncharacterized protein</fullName>
    </submittedName>
</protein>
<reference evidence="1" key="1">
    <citation type="journal article" date="2012" name="Nature">
        <title>The oyster genome reveals stress adaptation and complexity of shell formation.</title>
        <authorList>
            <person name="Zhang G."/>
            <person name="Fang X."/>
            <person name="Guo X."/>
            <person name="Li L."/>
            <person name="Luo R."/>
            <person name="Xu F."/>
            <person name="Yang P."/>
            <person name="Zhang L."/>
            <person name="Wang X."/>
            <person name="Qi H."/>
            <person name="Xiong Z."/>
            <person name="Que H."/>
            <person name="Xie Y."/>
            <person name="Holland P.W."/>
            <person name="Paps J."/>
            <person name="Zhu Y."/>
            <person name="Wu F."/>
            <person name="Chen Y."/>
            <person name="Wang J."/>
            <person name="Peng C."/>
            <person name="Meng J."/>
            <person name="Yang L."/>
            <person name="Liu J."/>
            <person name="Wen B."/>
            <person name="Zhang N."/>
            <person name="Huang Z."/>
            <person name="Zhu Q."/>
            <person name="Feng Y."/>
            <person name="Mount A."/>
            <person name="Hedgecock D."/>
            <person name="Xu Z."/>
            <person name="Liu Y."/>
            <person name="Domazet-Loso T."/>
            <person name="Du Y."/>
            <person name="Sun X."/>
            <person name="Zhang S."/>
            <person name="Liu B."/>
            <person name="Cheng P."/>
            <person name="Jiang X."/>
            <person name="Li J."/>
            <person name="Fan D."/>
            <person name="Wang W."/>
            <person name="Fu W."/>
            <person name="Wang T."/>
            <person name="Wang B."/>
            <person name="Zhang J."/>
            <person name="Peng Z."/>
            <person name="Li Y."/>
            <person name="Li N."/>
            <person name="Wang J."/>
            <person name="Chen M."/>
            <person name="He Y."/>
            <person name="Tan F."/>
            <person name="Song X."/>
            <person name="Zheng Q."/>
            <person name="Huang R."/>
            <person name="Yang H."/>
            <person name="Du X."/>
            <person name="Chen L."/>
            <person name="Yang M."/>
            <person name="Gaffney P.M."/>
            <person name="Wang S."/>
            <person name="Luo L."/>
            <person name="She Z."/>
            <person name="Ming Y."/>
            <person name="Huang W."/>
            <person name="Zhang S."/>
            <person name="Huang B."/>
            <person name="Zhang Y."/>
            <person name="Qu T."/>
            <person name="Ni P."/>
            <person name="Miao G."/>
            <person name="Wang J."/>
            <person name="Wang Q."/>
            <person name="Steinberg C.E."/>
            <person name="Wang H."/>
            <person name="Li N."/>
            <person name="Qian L."/>
            <person name="Zhang G."/>
            <person name="Li Y."/>
            <person name="Yang H."/>
            <person name="Liu X."/>
            <person name="Wang J."/>
            <person name="Yin Y."/>
            <person name="Wang J."/>
        </authorList>
    </citation>
    <scope>NUCLEOTIDE SEQUENCE [LARGE SCALE GENOMIC DNA]</scope>
    <source>
        <strain evidence="1">05x7-T-G4-1.051#20</strain>
    </source>
</reference>